<feature type="domain" description="FAD-dependent oxidoreductase 2 FAD-binding" evidence="3">
    <location>
        <begin position="359"/>
        <end position="443"/>
    </location>
</feature>
<dbReference type="SUPFAM" id="SSF51905">
    <property type="entry name" value="FAD/NAD(P)-binding domain"/>
    <property type="match status" value="1"/>
</dbReference>
<dbReference type="InterPro" id="IPR003953">
    <property type="entry name" value="FAD-dep_OxRdtase_2_FAD-bd"/>
</dbReference>
<sequence>MKHDTVNISGLELDVYSLNTVVVGSGAAGFNAASRLHSLNQTDIAIVTEHINAGTSRNTGSDKQTYYKLTLSGAEPDSVGELAQTLFAGGCVDGDVALAEAALSARCFLRLCDLGVPFPVNRYGEYIGYKTDHDPRRRATSVGPLTSKHMTEALERDVISKNIKIFDSCQVVKVLTENDTFLGLLCLNLIDGKDKPKFTLFNCKSVIFATGGPAGMYADSVYPFGHYGSSGIAFEAGVMGRNLTEWQYGLASVKPRWNVSGTYMQVLPKFISTGKDENDEREFLTDFFKDYGEMLSRVFMKGYQWPFDVRKIIGGSSIVDILVYIETCIKGRRVFLDFRNNPGDCDIDFKKLDNESYEYLDKAGALFGTPIERLLHMNTPAYEFYLSRGVDLKKQPLEIALCAQHNNGGIAIDKWWQSNIEGFFAAGEAAGSHGIYRPGGSALNAGQVGSTRAAQFVASNRKGEALSVNEFIEKASEKIEKVLDLSKNLLSHESNIDALWENAQKRMSRAGAAIRDSAEIERALNEVKNEIESFDILVKADETEKLSLVYRLYDMLLSQYVYLSSMADYVKMGGKSRGSSFYSDKSGRKVDETLPDVFSFNLDDGSKNDLIQEVVFKDGKCLFSWRPVRDIPKDDDFFENVWRSFRENGNVY</sequence>
<dbReference type="InterPro" id="IPR030664">
    <property type="entry name" value="SdhA/FrdA/AprA"/>
</dbReference>
<protein>
    <submittedName>
        <fullName evidence="4">Succinate dehydrogenase flavoprotein subunit</fullName>
    </submittedName>
</protein>
<keyword evidence="1" id="KW-0285">Flavoprotein</keyword>
<dbReference type="Proteomes" id="UP000050326">
    <property type="component" value="Unassembled WGS sequence"/>
</dbReference>
<dbReference type="PANTHER" id="PTHR11632">
    <property type="entry name" value="SUCCINATE DEHYDROGENASE 2 FLAVOPROTEIN SUBUNIT"/>
    <property type="match status" value="1"/>
</dbReference>
<dbReference type="GO" id="GO:0009061">
    <property type="term" value="P:anaerobic respiration"/>
    <property type="evidence" value="ECO:0007669"/>
    <property type="project" value="TreeGrafter"/>
</dbReference>
<dbReference type="GO" id="GO:0033765">
    <property type="term" value="F:steroid dehydrogenase activity, acting on the CH-CH group of donors"/>
    <property type="evidence" value="ECO:0007669"/>
    <property type="project" value="UniProtKB-ARBA"/>
</dbReference>
<dbReference type="PRINTS" id="PR00368">
    <property type="entry name" value="FADPNR"/>
</dbReference>
<dbReference type="OrthoDB" id="9806724at2"/>
<name>A0A0N8NTD4_9CLOT</name>
<evidence type="ECO:0000259" key="3">
    <source>
        <dbReference type="Pfam" id="PF00890"/>
    </source>
</evidence>
<organism evidence="4 5">
    <name type="scientific">Oxobacter pfennigii</name>
    <dbReference type="NCBI Taxonomy" id="36849"/>
    <lineage>
        <taxon>Bacteria</taxon>
        <taxon>Bacillati</taxon>
        <taxon>Bacillota</taxon>
        <taxon>Clostridia</taxon>
        <taxon>Eubacteriales</taxon>
        <taxon>Clostridiaceae</taxon>
        <taxon>Oxobacter</taxon>
    </lineage>
</organism>
<dbReference type="Gene3D" id="3.50.50.60">
    <property type="entry name" value="FAD/NAD(P)-binding domain"/>
    <property type="match status" value="2"/>
</dbReference>
<keyword evidence="2" id="KW-0560">Oxidoreductase</keyword>
<dbReference type="Pfam" id="PF00890">
    <property type="entry name" value="FAD_binding_2"/>
    <property type="match status" value="2"/>
</dbReference>
<evidence type="ECO:0000313" key="5">
    <source>
        <dbReference type="Proteomes" id="UP000050326"/>
    </source>
</evidence>
<dbReference type="STRING" id="36849.OXPF_16030"/>
<keyword evidence="5" id="KW-1185">Reference proteome</keyword>
<gene>
    <name evidence="4" type="ORF">OXPF_16030</name>
</gene>
<dbReference type="GO" id="GO:0050660">
    <property type="term" value="F:flavin adenine dinucleotide binding"/>
    <property type="evidence" value="ECO:0007669"/>
    <property type="project" value="TreeGrafter"/>
</dbReference>
<dbReference type="Gene3D" id="3.90.700.10">
    <property type="entry name" value="Succinate dehydrogenase/fumarate reductase flavoprotein, catalytic domain"/>
    <property type="match status" value="1"/>
</dbReference>
<feature type="domain" description="FAD-dependent oxidoreductase 2 FAD-binding" evidence="3">
    <location>
        <begin position="20"/>
        <end position="262"/>
    </location>
</feature>
<dbReference type="InterPro" id="IPR027477">
    <property type="entry name" value="Succ_DH/fumarate_Rdtase_cat_sf"/>
</dbReference>
<dbReference type="PANTHER" id="PTHR11632:SF51">
    <property type="entry name" value="SUCCINATE DEHYDROGENASE [UBIQUINONE] FLAVOPROTEIN SUBUNIT, MITOCHONDRIAL"/>
    <property type="match status" value="1"/>
</dbReference>
<dbReference type="InterPro" id="IPR036188">
    <property type="entry name" value="FAD/NAD-bd_sf"/>
</dbReference>
<accession>A0A0N8NTD4</accession>
<evidence type="ECO:0000256" key="2">
    <source>
        <dbReference type="ARBA" id="ARBA00023002"/>
    </source>
</evidence>
<dbReference type="GO" id="GO:0000104">
    <property type="term" value="F:succinate dehydrogenase activity"/>
    <property type="evidence" value="ECO:0007669"/>
    <property type="project" value="TreeGrafter"/>
</dbReference>
<dbReference type="PATRIC" id="fig|36849.3.peg.1693"/>
<reference evidence="4 5" key="1">
    <citation type="submission" date="2015-09" db="EMBL/GenBank/DDBJ databases">
        <title>Genome sequence of Oxobacter pfennigii DSM 3222.</title>
        <authorList>
            <person name="Poehlein A."/>
            <person name="Bengelsdorf F.R."/>
            <person name="Schiel-Bengelsdorf B."/>
            <person name="Duerre P."/>
            <person name="Daniel R."/>
        </authorList>
    </citation>
    <scope>NUCLEOTIDE SEQUENCE [LARGE SCALE GENOMIC DNA]</scope>
    <source>
        <strain evidence="4 5">DSM 3222</strain>
    </source>
</reference>
<proteinExistence type="predicted"/>
<evidence type="ECO:0000256" key="1">
    <source>
        <dbReference type="ARBA" id="ARBA00022630"/>
    </source>
</evidence>
<dbReference type="RefSeq" id="WP_054874675.1">
    <property type="nucleotide sequence ID" value="NZ_LKET01000029.1"/>
</dbReference>
<comment type="caution">
    <text evidence="4">The sequence shown here is derived from an EMBL/GenBank/DDBJ whole genome shotgun (WGS) entry which is preliminary data.</text>
</comment>
<dbReference type="AlphaFoldDB" id="A0A0N8NTD4"/>
<dbReference type="EMBL" id="LKET01000029">
    <property type="protein sequence ID" value="KPU44520.1"/>
    <property type="molecule type" value="Genomic_DNA"/>
</dbReference>
<dbReference type="GO" id="GO:0009055">
    <property type="term" value="F:electron transfer activity"/>
    <property type="evidence" value="ECO:0007669"/>
    <property type="project" value="TreeGrafter"/>
</dbReference>
<dbReference type="GO" id="GO:0005886">
    <property type="term" value="C:plasma membrane"/>
    <property type="evidence" value="ECO:0007669"/>
    <property type="project" value="TreeGrafter"/>
</dbReference>
<evidence type="ECO:0000313" key="4">
    <source>
        <dbReference type="EMBL" id="KPU44520.1"/>
    </source>
</evidence>